<dbReference type="EMBL" id="QRPD01000019">
    <property type="protein sequence ID" value="RHL84318.1"/>
    <property type="molecule type" value="Genomic_DNA"/>
</dbReference>
<name>A0A3E5GPF3_9FIRM</name>
<accession>A0A3E5GPF3</accession>
<evidence type="ECO:0000313" key="3">
    <source>
        <dbReference type="Proteomes" id="UP000261055"/>
    </source>
</evidence>
<sequence>MKYPKKIMSRSELMKMGFTEKYLIRAFVSPGQTFAWQDDPAVQNSKFFYDTEGLEDWRQKDIKLQQKARKQKVGVM</sequence>
<evidence type="ECO:0008006" key="5">
    <source>
        <dbReference type="Google" id="ProtNLM"/>
    </source>
</evidence>
<proteinExistence type="predicted"/>
<gene>
    <name evidence="2" type="ORF">DWZ98_15515</name>
    <name evidence="1" type="ORF">DXB12_13770</name>
</gene>
<dbReference type="Proteomes" id="UP000283325">
    <property type="component" value="Unassembled WGS sequence"/>
</dbReference>
<dbReference type="AlphaFoldDB" id="A0A3E5GPF3"/>
<reference evidence="3 4" key="1">
    <citation type="submission" date="2018-08" db="EMBL/GenBank/DDBJ databases">
        <title>A genome reference for cultivated species of the human gut microbiota.</title>
        <authorList>
            <person name="Zou Y."/>
            <person name="Xue W."/>
            <person name="Luo G."/>
        </authorList>
    </citation>
    <scope>NUCLEOTIDE SEQUENCE [LARGE SCALE GENOMIC DNA]</scope>
    <source>
        <strain evidence="2 4">AF36-1BH</strain>
        <strain evidence="1 3">OM02-12</strain>
    </source>
</reference>
<dbReference type="Proteomes" id="UP000261055">
    <property type="component" value="Unassembled WGS sequence"/>
</dbReference>
<evidence type="ECO:0000313" key="2">
    <source>
        <dbReference type="EMBL" id="RHL84318.1"/>
    </source>
</evidence>
<keyword evidence="3" id="KW-1185">Reference proteome</keyword>
<dbReference type="EMBL" id="QSVQ01000020">
    <property type="protein sequence ID" value="RGO47633.1"/>
    <property type="molecule type" value="Genomic_DNA"/>
</dbReference>
<comment type="caution">
    <text evidence="1">The sequence shown here is derived from an EMBL/GenBank/DDBJ whole genome shotgun (WGS) entry which is preliminary data.</text>
</comment>
<protein>
    <recommendedName>
        <fullName evidence="5">DNA-binding protein</fullName>
    </recommendedName>
</protein>
<dbReference type="RefSeq" id="WP_117614068.1">
    <property type="nucleotide sequence ID" value="NZ_QRPD01000019.1"/>
</dbReference>
<evidence type="ECO:0000313" key="4">
    <source>
        <dbReference type="Proteomes" id="UP000283325"/>
    </source>
</evidence>
<organism evidence="1 3">
    <name type="scientific">Dorea formicigenerans</name>
    <dbReference type="NCBI Taxonomy" id="39486"/>
    <lineage>
        <taxon>Bacteria</taxon>
        <taxon>Bacillati</taxon>
        <taxon>Bacillota</taxon>
        <taxon>Clostridia</taxon>
        <taxon>Lachnospirales</taxon>
        <taxon>Lachnospiraceae</taxon>
        <taxon>Dorea</taxon>
    </lineage>
</organism>
<evidence type="ECO:0000313" key="1">
    <source>
        <dbReference type="EMBL" id="RGO47633.1"/>
    </source>
</evidence>